<protein>
    <submittedName>
        <fullName evidence="1">Uncharacterized protein</fullName>
    </submittedName>
</protein>
<reference evidence="1" key="1">
    <citation type="submission" date="2023-03" db="UniProtKB">
        <authorList>
            <consortium name="EnsemblPlants"/>
        </authorList>
    </citation>
    <scope>IDENTIFICATION</scope>
</reference>
<accession>A0A9I9CXV2</accession>
<dbReference type="AlphaFoldDB" id="A0A9I9CXV2"/>
<sequence>MIFLNGCLVGGSKRRLESCGVMLVNFSSRLYGRKEMEDCSQIRPLLPMFLSKMHNSLSLGVHYRVLFMIATLQDFSAIHQSCIMLGTKNGMTNVVLKWLGPPTPTGWGVVLPKCLGRMKKKNGREIAVKARSKLLSREEGSIEPGGSIALNTDWIIRIFSNPEFNGSETMTLLNLTMDR</sequence>
<dbReference type="EnsemblPlants" id="MELO3C010236.2.1">
    <property type="protein sequence ID" value="MELO3C010236.2.1"/>
    <property type="gene ID" value="MELO3C010236.2"/>
</dbReference>
<evidence type="ECO:0000313" key="1">
    <source>
        <dbReference type="EnsemblPlants" id="MELO3C010236.2.1"/>
    </source>
</evidence>
<name>A0A9I9CXV2_CUCME</name>
<proteinExistence type="predicted"/>
<organism evidence="1">
    <name type="scientific">Cucumis melo</name>
    <name type="common">Muskmelon</name>
    <dbReference type="NCBI Taxonomy" id="3656"/>
    <lineage>
        <taxon>Eukaryota</taxon>
        <taxon>Viridiplantae</taxon>
        <taxon>Streptophyta</taxon>
        <taxon>Embryophyta</taxon>
        <taxon>Tracheophyta</taxon>
        <taxon>Spermatophyta</taxon>
        <taxon>Magnoliopsida</taxon>
        <taxon>eudicotyledons</taxon>
        <taxon>Gunneridae</taxon>
        <taxon>Pentapetalae</taxon>
        <taxon>rosids</taxon>
        <taxon>fabids</taxon>
        <taxon>Cucurbitales</taxon>
        <taxon>Cucurbitaceae</taxon>
        <taxon>Benincaseae</taxon>
        <taxon>Cucumis</taxon>
    </lineage>
</organism>
<dbReference type="Gramene" id="MELO3C010236.2.1">
    <property type="protein sequence ID" value="MELO3C010236.2.1"/>
    <property type="gene ID" value="MELO3C010236.2"/>
</dbReference>